<evidence type="ECO:0000256" key="2">
    <source>
        <dbReference type="SAM" id="MobiDB-lite"/>
    </source>
</evidence>
<keyword evidence="1" id="KW-0175">Coiled coil</keyword>
<proteinExistence type="predicted"/>
<dbReference type="InterPro" id="IPR001683">
    <property type="entry name" value="PX_dom"/>
</dbReference>
<name>A0A197JV31_9FUNG</name>
<dbReference type="AlphaFoldDB" id="A0A197JV31"/>
<dbReference type="SUPFAM" id="SSF64268">
    <property type="entry name" value="PX domain"/>
    <property type="match status" value="1"/>
</dbReference>
<dbReference type="PANTHER" id="PTHR47185">
    <property type="entry name" value="PX DOMAIN-CONTAINING PROTEIN YPR097W"/>
    <property type="match status" value="1"/>
</dbReference>
<dbReference type="Pfam" id="PF00787">
    <property type="entry name" value="PX"/>
    <property type="match status" value="1"/>
</dbReference>
<evidence type="ECO:0000313" key="5">
    <source>
        <dbReference type="Proteomes" id="UP000078512"/>
    </source>
</evidence>
<dbReference type="InterPro" id="IPR047168">
    <property type="entry name" value="LEC1-like"/>
</dbReference>
<feature type="domain" description="PX" evidence="3">
    <location>
        <begin position="178"/>
        <end position="295"/>
    </location>
</feature>
<feature type="coiled-coil region" evidence="1">
    <location>
        <begin position="525"/>
        <end position="552"/>
    </location>
</feature>
<sequence>MTDNNTAVLTQSQEHYVKKYLLSVLIKNELNQLQRDPYDTLPNLGGPFDPKDEHANSTTPFLRYLFESIVVPFPFLTGNKGELWPKLQLFLEELAKIDSGHGVEREEMARRRRLKNKGERSIVLMYSMAVKTLEQREQEKRDRSLEEGVEGLTLSSGDAPAAAAPTTGPLTVIHGVRINVAGIRIIKQRRHVREHEHAEFLVSSTLADGTESTVARRHGQFRRLYIALRDEYPQYEFPLPPAKVSAKSGSAGVKAAREKDRVSLRGYLHNIAKVAPEIVTSTIFVGFLTKDAITLTTEEAKDVHVRMTLDEHRLEQQAQFAREVAKKVHELDSHLKQVKQDLLRPGGVSRLFEAFRQYENVNDLPPLYQTVFEWGCMNFASTLYHVFTASDDATLNLTHLKRTHLLMPYRTMWGILKVSNPMAMMKGIMDLFLAQPFGKSSLMQRIISVNLQEEITEYKKDIVQLEAAIGDQGLCDKIHNYVYAPKDVVASIFPDSEPYDITELGMVLDVLQATQIEPLLDAQQINRVQDAKEKLEKDRTEKEQLAKAYQHMLIHDLSESDESESEASSVDEPPKLYRSSSKKTFAKATEKLRSLKQQKQEQKQEQAQGHQEQQPQQNLIRLLQQLLVTHLRIRDKERMMGLVFQGVTGEIFKELIAIFYEPLVKVYKSANVADSLMDVKDFADELIKIVEQADADDDGKSGKPSTATLYLNLVKKHLPSFYKFVHSVHKQDDGLFHDLLEWFESILSFMRTGYAHTRIDYKTEEELRYSIDLNGFLKAHVGNSGNVEQLRQEAESLKKFYLDVKDKKREEVRQMAGLDRASAGSQSDEAAIALALKNDRDRVSKELRGFGLQQEDVDELEMINFENHTGLSGDGDGDDGLEGVATLKVPKVPVIDTLRDPFVELLQPLFRSARE</sequence>
<dbReference type="InterPro" id="IPR024554">
    <property type="entry name" value="LEC1-like_C"/>
</dbReference>
<accession>A0A197JV31</accession>
<dbReference type="Pfam" id="PF12828">
    <property type="entry name" value="PXB"/>
    <property type="match status" value="1"/>
</dbReference>
<keyword evidence="5" id="KW-1185">Reference proteome</keyword>
<reference evidence="4 5" key="1">
    <citation type="submission" date="2016-05" db="EMBL/GenBank/DDBJ databases">
        <title>Genome sequencing reveals origins of a unique bacterial endosymbiosis in the earliest lineages of terrestrial Fungi.</title>
        <authorList>
            <consortium name="DOE Joint Genome Institute"/>
            <person name="Uehling J."/>
            <person name="Gryganskyi A."/>
            <person name="Hameed K."/>
            <person name="Tschaplinski T."/>
            <person name="Misztal P."/>
            <person name="Wu S."/>
            <person name="Desiro A."/>
            <person name="Vande Pol N."/>
            <person name="Du Z.-Y."/>
            <person name="Zienkiewicz A."/>
            <person name="Zienkiewicz K."/>
            <person name="Morin E."/>
            <person name="Tisserant E."/>
            <person name="Splivallo R."/>
            <person name="Hainaut M."/>
            <person name="Henrissat B."/>
            <person name="Ohm R."/>
            <person name="Kuo A."/>
            <person name="Yan J."/>
            <person name="Lipzen A."/>
            <person name="Nolan M."/>
            <person name="Labutti K."/>
            <person name="Barry K."/>
            <person name="Goldstein A."/>
            <person name="Labbe J."/>
            <person name="Schadt C."/>
            <person name="Tuskan G."/>
            <person name="Grigoriev I."/>
            <person name="Martin F."/>
            <person name="Vilgalys R."/>
            <person name="Bonito G."/>
        </authorList>
    </citation>
    <scope>NUCLEOTIDE SEQUENCE [LARGE SCALE GENOMIC DNA]</scope>
    <source>
        <strain evidence="4 5">AG-77</strain>
    </source>
</reference>
<dbReference type="STRING" id="1314771.A0A197JV31"/>
<evidence type="ECO:0000256" key="1">
    <source>
        <dbReference type="SAM" id="Coils"/>
    </source>
</evidence>
<feature type="region of interest" description="Disordered" evidence="2">
    <location>
        <begin position="557"/>
        <end position="615"/>
    </location>
</feature>
<feature type="compositionally biased region" description="Low complexity" evidence="2">
    <location>
        <begin position="605"/>
        <end position="615"/>
    </location>
</feature>
<dbReference type="GO" id="GO:0035091">
    <property type="term" value="F:phosphatidylinositol binding"/>
    <property type="evidence" value="ECO:0007669"/>
    <property type="project" value="InterPro"/>
</dbReference>
<dbReference type="PANTHER" id="PTHR47185:SF1">
    <property type="entry name" value="PX DOMAIN-CONTAINING PROTEIN YPR097W"/>
    <property type="match status" value="1"/>
</dbReference>
<evidence type="ECO:0000259" key="3">
    <source>
        <dbReference type="PROSITE" id="PS50195"/>
    </source>
</evidence>
<dbReference type="InterPro" id="IPR024555">
    <property type="entry name" value="PX-associated"/>
</dbReference>
<evidence type="ECO:0000313" key="4">
    <source>
        <dbReference type="EMBL" id="OAQ29147.1"/>
    </source>
</evidence>
<dbReference type="Pfam" id="PF12825">
    <property type="entry name" value="DUF3818"/>
    <property type="match status" value="2"/>
</dbReference>
<dbReference type="Gene3D" id="3.30.1520.10">
    <property type="entry name" value="Phox-like domain"/>
    <property type="match status" value="1"/>
</dbReference>
<feature type="compositionally biased region" description="Basic and acidic residues" evidence="2">
    <location>
        <begin position="134"/>
        <end position="146"/>
    </location>
</feature>
<feature type="compositionally biased region" description="Basic and acidic residues" evidence="2">
    <location>
        <begin position="588"/>
        <end position="604"/>
    </location>
</feature>
<dbReference type="InterPro" id="IPR036871">
    <property type="entry name" value="PX_dom_sf"/>
</dbReference>
<dbReference type="EMBL" id="KV442043">
    <property type="protein sequence ID" value="OAQ29147.1"/>
    <property type="molecule type" value="Genomic_DNA"/>
</dbReference>
<protein>
    <recommendedName>
        <fullName evidence="3">PX domain-containing protein</fullName>
    </recommendedName>
</protein>
<dbReference type="Proteomes" id="UP000078512">
    <property type="component" value="Unassembled WGS sequence"/>
</dbReference>
<dbReference type="PROSITE" id="PS50195">
    <property type="entry name" value="PX"/>
    <property type="match status" value="1"/>
</dbReference>
<dbReference type="OrthoDB" id="18320at2759"/>
<feature type="region of interest" description="Disordered" evidence="2">
    <location>
        <begin position="134"/>
        <end position="166"/>
    </location>
</feature>
<gene>
    <name evidence="4" type="ORF">K457DRAFT_155836</name>
</gene>
<organism evidence="4 5">
    <name type="scientific">Linnemannia elongata AG-77</name>
    <dbReference type="NCBI Taxonomy" id="1314771"/>
    <lineage>
        <taxon>Eukaryota</taxon>
        <taxon>Fungi</taxon>
        <taxon>Fungi incertae sedis</taxon>
        <taxon>Mucoromycota</taxon>
        <taxon>Mortierellomycotina</taxon>
        <taxon>Mortierellomycetes</taxon>
        <taxon>Mortierellales</taxon>
        <taxon>Mortierellaceae</taxon>
        <taxon>Linnemannia</taxon>
    </lineage>
</organism>